<dbReference type="EMBL" id="DTBP01000020">
    <property type="protein sequence ID" value="HGQ74042.1"/>
    <property type="molecule type" value="Genomic_DNA"/>
</dbReference>
<proteinExistence type="predicted"/>
<feature type="domain" description="DUF2070" evidence="2">
    <location>
        <begin position="18"/>
        <end position="549"/>
    </location>
</feature>
<name>A0A7C4JM12_STAMA</name>
<feature type="transmembrane region" description="Helical" evidence="1">
    <location>
        <begin position="145"/>
        <end position="164"/>
    </location>
</feature>
<feature type="transmembrane region" description="Helical" evidence="1">
    <location>
        <begin position="106"/>
        <end position="125"/>
    </location>
</feature>
<dbReference type="Pfam" id="PF09843">
    <property type="entry name" value="DUF2070"/>
    <property type="match status" value="1"/>
</dbReference>
<comment type="caution">
    <text evidence="3">The sequence shown here is derived from an EMBL/GenBank/DDBJ whole genome shotgun (WGS) entry which is preliminary data.</text>
</comment>
<evidence type="ECO:0000313" key="3">
    <source>
        <dbReference type="EMBL" id="HGQ74042.1"/>
    </source>
</evidence>
<dbReference type="AlphaFoldDB" id="A0A7C4JM12"/>
<evidence type="ECO:0000259" key="2">
    <source>
        <dbReference type="Pfam" id="PF09843"/>
    </source>
</evidence>
<keyword evidence="1" id="KW-1133">Transmembrane helix</keyword>
<reference evidence="3" key="1">
    <citation type="journal article" date="2020" name="mSystems">
        <title>Genome- and Community-Level Interaction Insights into Carbon Utilization and Element Cycling Functions of Hydrothermarchaeota in Hydrothermal Sediment.</title>
        <authorList>
            <person name="Zhou Z."/>
            <person name="Liu Y."/>
            <person name="Xu W."/>
            <person name="Pan J."/>
            <person name="Luo Z.H."/>
            <person name="Li M."/>
        </authorList>
    </citation>
    <scope>NUCLEOTIDE SEQUENCE [LARGE SCALE GENOMIC DNA]</scope>
    <source>
        <strain evidence="3">SpSt-648</strain>
    </source>
</reference>
<feature type="transmembrane region" description="Helical" evidence="1">
    <location>
        <begin position="78"/>
        <end position="100"/>
    </location>
</feature>
<evidence type="ECO:0000256" key="1">
    <source>
        <dbReference type="SAM" id="Phobius"/>
    </source>
</evidence>
<gene>
    <name evidence="3" type="ORF">ENU20_03075</name>
</gene>
<accession>A0A7C4JM12</accession>
<sequence>MMNKKLDEVVDEDRIVVKRYYKVLIRLPSIKQIMPLYFTLLLVLFIVNKIYFIFMIIQTFVYMIYTNLSKTLLNNKRFIALSIVSTLYAISLDYIFGFNIGLASSIALQTIVIVGLDGPNLISYLTPTIPYFGTITITQRVNKSLIVLGALTSIYTVILNYLIYKCISRYNVNGFSSFEIGKLFLENRLKGSKEIENVFEKLSKLEVIKPCLFISDRMAIAYTDLHYGPFYNTGSSELPNLMIKNFENKGYCVFVLHGAGSHDRNLPKSDLNQVIIDKFVDKLNRVEEGFIDRLHGIFHVEGDDNWEATGVVFEKTTLLFLSRPYGGIDDIPYHIQQWLDLESNTRDLGRILIIDSHNWELSNKPDYNALKTLLLKSIEHIVEMRKSEASEPLVRYACIDTDLEGLIGGRICGLELVKKDTNEKFILLYLRGNNMEKYLRNNIIRLVKDFYKDNVIVEVVSNDEHSETGIYSYTLYKPIRCKRGLENIISSLMKKISMTMYSSNWVTICFEDKVPLLQDGAYKLLDILRKTYPRTAILLIILLITTPFFAKLIQNMLI</sequence>
<dbReference type="InterPro" id="IPR019204">
    <property type="entry name" value="DUF2070_membrane"/>
</dbReference>
<keyword evidence="1" id="KW-0812">Transmembrane</keyword>
<feature type="transmembrane region" description="Helical" evidence="1">
    <location>
        <begin position="36"/>
        <end position="57"/>
    </location>
</feature>
<organism evidence="3">
    <name type="scientific">Staphylothermus marinus</name>
    <dbReference type="NCBI Taxonomy" id="2280"/>
    <lineage>
        <taxon>Archaea</taxon>
        <taxon>Thermoproteota</taxon>
        <taxon>Thermoprotei</taxon>
        <taxon>Desulfurococcales</taxon>
        <taxon>Desulfurococcaceae</taxon>
        <taxon>Staphylothermus</taxon>
    </lineage>
</organism>
<feature type="transmembrane region" description="Helical" evidence="1">
    <location>
        <begin position="535"/>
        <end position="553"/>
    </location>
</feature>
<keyword evidence="1" id="KW-0472">Membrane</keyword>
<protein>
    <submittedName>
        <fullName evidence="3">DUF2070 family protein</fullName>
    </submittedName>
</protein>